<proteinExistence type="predicted"/>
<organism evidence="1">
    <name type="scientific">Arion vulgaris</name>
    <dbReference type="NCBI Taxonomy" id="1028688"/>
    <lineage>
        <taxon>Eukaryota</taxon>
        <taxon>Metazoa</taxon>
        <taxon>Spiralia</taxon>
        <taxon>Lophotrochozoa</taxon>
        <taxon>Mollusca</taxon>
        <taxon>Gastropoda</taxon>
        <taxon>Heterobranchia</taxon>
        <taxon>Euthyneura</taxon>
        <taxon>Panpulmonata</taxon>
        <taxon>Eupulmonata</taxon>
        <taxon>Stylommatophora</taxon>
        <taxon>Helicina</taxon>
        <taxon>Arionoidea</taxon>
        <taxon>Arionidae</taxon>
        <taxon>Arion</taxon>
    </lineage>
</organism>
<dbReference type="AlphaFoldDB" id="A0A0B7ACB3"/>
<evidence type="ECO:0000313" key="1">
    <source>
        <dbReference type="EMBL" id="CEK78659.1"/>
    </source>
</evidence>
<accession>A0A0B7ACB3</accession>
<name>A0A0B7ACB3_9EUPU</name>
<reference evidence="1" key="1">
    <citation type="submission" date="2014-12" db="EMBL/GenBank/DDBJ databases">
        <title>Insight into the proteome of Arion vulgaris.</title>
        <authorList>
            <person name="Aradska J."/>
            <person name="Bulat T."/>
            <person name="Smidak R."/>
            <person name="Sarate P."/>
            <person name="Gangsoo J."/>
            <person name="Sialana F."/>
            <person name="Bilban M."/>
            <person name="Lubec G."/>
        </authorList>
    </citation>
    <scope>NUCLEOTIDE SEQUENCE</scope>
    <source>
        <tissue evidence="1">Skin</tissue>
    </source>
</reference>
<gene>
    <name evidence="1" type="primary">ORF111302</name>
</gene>
<protein>
    <submittedName>
        <fullName evidence="1">Uncharacterized protein</fullName>
    </submittedName>
</protein>
<sequence length="95" mass="11107">MEQKETKDEELTSWPRVTPYDLFRLGRNGSTPPAKGFSPSIELHSFCNNLRDLPKKCELNDVVQIRTRSLQIGRQTSKPQRHHNLQLTLVKYHYS</sequence>
<dbReference type="EMBL" id="HACG01031794">
    <property type="protein sequence ID" value="CEK78659.1"/>
    <property type="molecule type" value="Transcribed_RNA"/>
</dbReference>